<dbReference type="VEuPathDB" id="VectorBase:GAUT022281"/>
<feature type="compositionally biased region" description="Polar residues" evidence="1">
    <location>
        <begin position="26"/>
        <end position="50"/>
    </location>
</feature>
<sequence length="292" mass="32789">MQWSSPYVNPLGKGKQSRFDTRDTSQQRNAQTKSSVCPQPTASEPQNGSASPHLALSASMPQDHPLCFLLNTVCLTVKADNGRSVNCQAILDFGSQIGIITKKIVQQLCISSTLAAMRIQLIGNNINKTKARINVMKREYAERHGYMIHSDEFSIHLPIMLSLTIKPLMFSSVISSVVPNFVGMMRLVFVLCRRLLDYYNIVIYLIFSVRSFHVDKSSTPRKIFTFTELTTNDMFGKNVQQFRMPKYYSLGATVAQTHFSSTKARLSRGTESPLVVFKGLDLLFTPFKSSNI</sequence>
<evidence type="ECO:0000313" key="4">
    <source>
        <dbReference type="Proteomes" id="UP000078200"/>
    </source>
</evidence>
<feature type="region of interest" description="Disordered" evidence="1">
    <location>
        <begin position="1"/>
        <end position="55"/>
    </location>
</feature>
<evidence type="ECO:0000256" key="1">
    <source>
        <dbReference type="SAM" id="MobiDB-lite"/>
    </source>
</evidence>
<dbReference type="EnsemblMetazoa" id="GAUT022281-RA">
    <property type="protein sequence ID" value="GAUT022281-PA"/>
    <property type="gene ID" value="GAUT022281"/>
</dbReference>
<keyword evidence="2" id="KW-0472">Membrane</keyword>
<dbReference type="AlphaFoldDB" id="A0A1A9V102"/>
<evidence type="ECO:0008006" key="5">
    <source>
        <dbReference type="Google" id="ProtNLM"/>
    </source>
</evidence>
<feature type="transmembrane region" description="Helical" evidence="2">
    <location>
        <begin position="168"/>
        <end position="189"/>
    </location>
</feature>
<evidence type="ECO:0000256" key="2">
    <source>
        <dbReference type="SAM" id="Phobius"/>
    </source>
</evidence>
<organism evidence="3 4">
    <name type="scientific">Glossina austeni</name>
    <name type="common">Savannah tsetse fly</name>
    <dbReference type="NCBI Taxonomy" id="7395"/>
    <lineage>
        <taxon>Eukaryota</taxon>
        <taxon>Metazoa</taxon>
        <taxon>Ecdysozoa</taxon>
        <taxon>Arthropoda</taxon>
        <taxon>Hexapoda</taxon>
        <taxon>Insecta</taxon>
        <taxon>Pterygota</taxon>
        <taxon>Neoptera</taxon>
        <taxon>Endopterygota</taxon>
        <taxon>Diptera</taxon>
        <taxon>Brachycera</taxon>
        <taxon>Muscomorpha</taxon>
        <taxon>Hippoboscoidea</taxon>
        <taxon>Glossinidae</taxon>
        <taxon>Glossina</taxon>
    </lineage>
</organism>
<keyword evidence="2" id="KW-0812">Transmembrane</keyword>
<name>A0A1A9V102_GLOAU</name>
<protein>
    <recommendedName>
        <fullName evidence="5">Peptidase aspartic putative domain-containing protein</fullName>
    </recommendedName>
</protein>
<proteinExistence type="predicted"/>
<keyword evidence="2" id="KW-1133">Transmembrane helix</keyword>
<dbReference type="Proteomes" id="UP000078200">
    <property type="component" value="Unassembled WGS sequence"/>
</dbReference>
<reference evidence="3" key="1">
    <citation type="submission" date="2020-05" db="UniProtKB">
        <authorList>
            <consortium name="EnsemblMetazoa"/>
        </authorList>
    </citation>
    <scope>IDENTIFICATION</scope>
    <source>
        <strain evidence="3">TTRI</strain>
    </source>
</reference>
<accession>A0A1A9V102</accession>
<evidence type="ECO:0000313" key="3">
    <source>
        <dbReference type="EnsemblMetazoa" id="GAUT022281-PA"/>
    </source>
</evidence>
<keyword evidence="4" id="KW-1185">Reference proteome</keyword>